<keyword evidence="9" id="KW-0396">Initiation factor</keyword>
<proteinExistence type="inferred from homology"/>
<evidence type="ECO:0000256" key="3">
    <source>
        <dbReference type="ARBA" id="ARBA00017307"/>
    </source>
</evidence>
<dbReference type="Pfam" id="PF07524">
    <property type="entry name" value="Bromo_TP"/>
    <property type="match status" value="1"/>
</dbReference>
<feature type="compositionally biased region" description="Basic and acidic residues" evidence="7">
    <location>
        <begin position="218"/>
        <end position="228"/>
    </location>
</feature>
<dbReference type="EMBL" id="GBEZ01012271">
    <property type="protein sequence ID" value="JAC73600.1"/>
    <property type="molecule type" value="Transcribed_RNA"/>
</dbReference>
<feature type="region of interest" description="Disordered" evidence="7">
    <location>
        <begin position="190"/>
        <end position="239"/>
    </location>
</feature>
<keyword evidence="9" id="KW-0648">Protein biosynthesis</keyword>
<evidence type="ECO:0000256" key="4">
    <source>
        <dbReference type="ARBA" id="ARBA00023015"/>
    </source>
</evidence>
<dbReference type="CDD" id="cd08049">
    <property type="entry name" value="TAF8"/>
    <property type="match status" value="1"/>
</dbReference>
<dbReference type="Pfam" id="PF10406">
    <property type="entry name" value="TAF8_C"/>
    <property type="match status" value="1"/>
</dbReference>
<evidence type="ECO:0000256" key="6">
    <source>
        <dbReference type="ARBA" id="ARBA00023242"/>
    </source>
</evidence>
<keyword evidence="5" id="KW-0804">Transcription</keyword>
<keyword evidence="4" id="KW-0805">Transcription regulation</keyword>
<dbReference type="PANTHER" id="PTHR46338:SF1">
    <property type="entry name" value="TRANSCRIPTION INITIATION FACTOR TFIID SUBUNIT 8"/>
    <property type="match status" value="1"/>
</dbReference>
<dbReference type="GO" id="GO:0046982">
    <property type="term" value="F:protein heterodimerization activity"/>
    <property type="evidence" value="ECO:0007669"/>
    <property type="project" value="InterPro"/>
</dbReference>
<accession>A0A061RSE7</accession>
<comment type="subcellular location">
    <subcellularLocation>
        <location evidence="1">Nucleus</location>
    </subcellularLocation>
</comment>
<evidence type="ECO:0000256" key="2">
    <source>
        <dbReference type="ARBA" id="ARBA00008767"/>
    </source>
</evidence>
<sequence length="239" mass="26573">MEEYSRAIARCAAAQISDAAGFEAVQESALDMVSELMLRFVSEIGAASHSYAELAGRTDTNVFDVLHALQELGMDLEQLRDHIDTEAENPFNHPLPSYPIQTAPKRAPAFREKGEEPPEHVPAFLPAFPDERTYKETPVYASRNASREEIRRQQVRGRKDAGQALEKLSQRMAPRAPVNYAAAELSLRGGGTFRAAPRRTRTVESTPSWPPLSGRRASSREAMLRPRQETAGTRCRKLG</sequence>
<name>A0A061RSE7_9CHLO</name>
<feature type="domain" description="Bromodomain associated" evidence="8">
    <location>
        <begin position="2"/>
        <end position="78"/>
    </location>
</feature>
<dbReference type="InterPro" id="IPR006565">
    <property type="entry name" value="BTP"/>
</dbReference>
<dbReference type="GO" id="GO:0005669">
    <property type="term" value="C:transcription factor TFIID complex"/>
    <property type="evidence" value="ECO:0007669"/>
    <property type="project" value="InterPro"/>
</dbReference>
<dbReference type="PANTHER" id="PTHR46338">
    <property type="entry name" value="TRANSCRIPTION INITIATION FACTOR TFIID SUBUNIT 8"/>
    <property type="match status" value="1"/>
</dbReference>
<evidence type="ECO:0000313" key="9">
    <source>
        <dbReference type="EMBL" id="JAC73600.1"/>
    </source>
</evidence>
<evidence type="ECO:0000256" key="1">
    <source>
        <dbReference type="ARBA" id="ARBA00004123"/>
    </source>
</evidence>
<dbReference type="Gene3D" id="1.10.20.10">
    <property type="entry name" value="Histone, subunit A"/>
    <property type="match status" value="1"/>
</dbReference>
<comment type="similarity">
    <text evidence="2">Belongs to the TAF8 family.</text>
</comment>
<evidence type="ECO:0000259" key="8">
    <source>
        <dbReference type="SMART" id="SM00576"/>
    </source>
</evidence>
<gene>
    <name evidence="9" type="primary">TAF8</name>
    <name evidence="9" type="ORF">TSPGSL018_28432</name>
</gene>
<dbReference type="InterPro" id="IPR019473">
    <property type="entry name" value="TFIID_su8_C"/>
</dbReference>
<organism evidence="9">
    <name type="scientific">Tetraselmis sp. GSL018</name>
    <dbReference type="NCBI Taxonomy" id="582737"/>
    <lineage>
        <taxon>Eukaryota</taxon>
        <taxon>Viridiplantae</taxon>
        <taxon>Chlorophyta</taxon>
        <taxon>core chlorophytes</taxon>
        <taxon>Chlorodendrophyceae</taxon>
        <taxon>Chlorodendrales</taxon>
        <taxon>Chlorodendraceae</taxon>
        <taxon>Tetraselmis</taxon>
    </lineage>
</organism>
<dbReference type="InterPro" id="IPR009072">
    <property type="entry name" value="Histone-fold"/>
</dbReference>
<dbReference type="SUPFAM" id="SSF47113">
    <property type="entry name" value="Histone-fold"/>
    <property type="match status" value="1"/>
</dbReference>
<evidence type="ECO:0000256" key="7">
    <source>
        <dbReference type="SAM" id="MobiDB-lite"/>
    </source>
</evidence>
<dbReference type="AlphaFoldDB" id="A0A061RSE7"/>
<evidence type="ECO:0000256" key="5">
    <source>
        <dbReference type="ARBA" id="ARBA00023163"/>
    </source>
</evidence>
<dbReference type="GO" id="GO:0003743">
    <property type="term" value="F:translation initiation factor activity"/>
    <property type="evidence" value="ECO:0007669"/>
    <property type="project" value="UniProtKB-KW"/>
</dbReference>
<reference evidence="9" key="1">
    <citation type="submission" date="2014-05" db="EMBL/GenBank/DDBJ databases">
        <title>The transcriptome of the halophilic microalga Tetraselmis sp. GSL018 isolated from the Great Salt Lake, Utah.</title>
        <authorList>
            <person name="Jinkerson R.E."/>
            <person name="D'Adamo S."/>
            <person name="Posewitz M.C."/>
        </authorList>
    </citation>
    <scope>NUCLEOTIDE SEQUENCE</scope>
    <source>
        <strain evidence="9">GSL018</strain>
    </source>
</reference>
<protein>
    <recommendedName>
        <fullName evidence="3">Transcription initiation factor TFIID subunit 8</fullName>
    </recommendedName>
</protein>
<dbReference type="InterPro" id="IPR037818">
    <property type="entry name" value="TAF8"/>
</dbReference>
<dbReference type="SMART" id="SM00576">
    <property type="entry name" value="BTP"/>
    <property type="match status" value="1"/>
</dbReference>
<keyword evidence="6" id="KW-0539">Nucleus</keyword>